<dbReference type="AlphaFoldDB" id="A0AA88YPS6"/>
<reference evidence="1" key="1">
    <citation type="submission" date="2019-08" db="EMBL/GenBank/DDBJ databases">
        <title>The improved chromosome-level genome for the pearl oyster Pinctada fucata martensii using PacBio sequencing and Hi-C.</title>
        <authorList>
            <person name="Zheng Z."/>
        </authorList>
    </citation>
    <scope>NUCLEOTIDE SEQUENCE</scope>
    <source>
        <strain evidence="1">ZZ-2019</strain>
        <tissue evidence="1">Adductor muscle</tissue>
    </source>
</reference>
<evidence type="ECO:0000313" key="1">
    <source>
        <dbReference type="EMBL" id="KAK3105004.1"/>
    </source>
</evidence>
<sequence>MDSTAALQRNAFIMDTIVYEEVNGGGTPSLDSLLKTVKEAYSINADKDLQMYGESLTEQDIACSIATQFPTMTMYNGIDLTRFRPDCSAVTETDFAEMQKEADRLAQLDENVANSLSVCDDFGYCPCVEDIAAKYGATADEVKESIIRVDPTKTDYCGTGCECVDLRMSSCVSIYC</sequence>
<keyword evidence="2" id="KW-1185">Reference proteome</keyword>
<evidence type="ECO:0000313" key="2">
    <source>
        <dbReference type="Proteomes" id="UP001186944"/>
    </source>
</evidence>
<name>A0AA88YPS6_PINIB</name>
<protein>
    <submittedName>
        <fullName evidence="1">Uncharacterized protein</fullName>
    </submittedName>
</protein>
<comment type="caution">
    <text evidence="1">The sequence shown here is derived from an EMBL/GenBank/DDBJ whole genome shotgun (WGS) entry which is preliminary data.</text>
</comment>
<accession>A0AA88YPS6</accession>
<dbReference type="Proteomes" id="UP001186944">
    <property type="component" value="Unassembled WGS sequence"/>
</dbReference>
<dbReference type="EMBL" id="VSWD01000004">
    <property type="protein sequence ID" value="KAK3105004.1"/>
    <property type="molecule type" value="Genomic_DNA"/>
</dbReference>
<proteinExistence type="predicted"/>
<organism evidence="1 2">
    <name type="scientific">Pinctada imbricata</name>
    <name type="common">Atlantic pearl-oyster</name>
    <name type="synonym">Pinctada martensii</name>
    <dbReference type="NCBI Taxonomy" id="66713"/>
    <lineage>
        <taxon>Eukaryota</taxon>
        <taxon>Metazoa</taxon>
        <taxon>Spiralia</taxon>
        <taxon>Lophotrochozoa</taxon>
        <taxon>Mollusca</taxon>
        <taxon>Bivalvia</taxon>
        <taxon>Autobranchia</taxon>
        <taxon>Pteriomorphia</taxon>
        <taxon>Pterioida</taxon>
        <taxon>Pterioidea</taxon>
        <taxon>Pteriidae</taxon>
        <taxon>Pinctada</taxon>
    </lineage>
</organism>
<gene>
    <name evidence="1" type="ORF">FSP39_015050</name>
</gene>